<dbReference type="Proteomes" id="UP000325614">
    <property type="component" value="Chromosome"/>
</dbReference>
<dbReference type="RefSeq" id="WP_152585474.1">
    <property type="nucleotide sequence ID" value="NZ_CP045423.1"/>
</dbReference>
<name>A0A5P9JUI2_9HYPH</name>
<dbReference type="InterPro" id="IPR029044">
    <property type="entry name" value="Nucleotide-diphossugar_trans"/>
</dbReference>
<sequence>MITVLVRARRGPEALAVTLSALVPAVAAGLVGDAVVLSESPDRAVERVADAAGATLIAGHGASWREGARVARHEWLLCLDDGDVPEEGWIRVLERFVALGPRAGRLGRLRRRHPGILPGLRDLVRGLARRGEVRAGDLVHRRVLLEGQRPGRPVRIAAAVARDPAFG</sequence>
<dbReference type="EMBL" id="CP045423">
    <property type="protein sequence ID" value="QFU15829.1"/>
    <property type="molecule type" value="Genomic_DNA"/>
</dbReference>
<dbReference type="Gene3D" id="3.90.550.10">
    <property type="entry name" value="Spore Coat Polysaccharide Biosynthesis Protein SpsA, Chain A"/>
    <property type="match status" value="1"/>
</dbReference>
<dbReference type="SUPFAM" id="SSF53448">
    <property type="entry name" value="Nucleotide-diphospho-sugar transferases"/>
    <property type="match status" value="1"/>
</dbReference>
<proteinExistence type="predicted"/>
<keyword evidence="2" id="KW-1185">Reference proteome</keyword>
<gene>
    <name evidence="1" type="ORF">GDR74_06100</name>
</gene>
<evidence type="ECO:0000313" key="1">
    <source>
        <dbReference type="EMBL" id="QFU15829.1"/>
    </source>
</evidence>
<accession>A0A5P9JUI2</accession>
<evidence type="ECO:0008006" key="3">
    <source>
        <dbReference type="Google" id="ProtNLM"/>
    </source>
</evidence>
<dbReference type="CDD" id="cd00761">
    <property type="entry name" value="Glyco_tranf_GTA_type"/>
    <property type="match status" value="1"/>
</dbReference>
<evidence type="ECO:0000313" key="2">
    <source>
        <dbReference type="Proteomes" id="UP000325614"/>
    </source>
</evidence>
<dbReference type="KEGG" id="mico:GDR74_06100"/>
<protein>
    <recommendedName>
        <fullName evidence="3">Glycosyltransferase</fullName>
    </recommendedName>
</protein>
<reference evidence="1 2" key="1">
    <citation type="submission" date="2019-10" db="EMBL/GenBank/DDBJ databases">
        <title>Isolation, Identification of Microvirga thermotolerans HR1, a novel thermophilic bacterium and Comparative Genomics of the genus Microvirga.</title>
        <authorList>
            <person name="Li J."/>
            <person name="Zhang W."/>
            <person name="Lin M."/>
            <person name="Wang J."/>
        </authorList>
    </citation>
    <scope>NUCLEOTIDE SEQUENCE [LARGE SCALE GENOMIC DNA]</scope>
    <source>
        <strain evidence="1 2">HR1</strain>
    </source>
</reference>
<organism evidence="1 2">
    <name type="scientific">Microvirga thermotolerans</name>
    <dbReference type="NCBI Taxonomy" id="2651334"/>
    <lineage>
        <taxon>Bacteria</taxon>
        <taxon>Pseudomonadati</taxon>
        <taxon>Pseudomonadota</taxon>
        <taxon>Alphaproteobacteria</taxon>
        <taxon>Hyphomicrobiales</taxon>
        <taxon>Methylobacteriaceae</taxon>
        <taxon>Microvirga</taxon>
    </lineage>
</organism>
<dbReference type="AlphaFoldDB" id="A0A5P9JUI2"/>